<evidence type="ECO:0000256" key="1">
    <source>
        <dbReference type="SAM" id="Phobius"/>
    </source>
</evidence>
<comment type="caution">
    <text evidence="2">The sequence shown here is derived from an EMBL/GenBank/DDBJ whole genome shotgun (WGS) entry which is preliminary data.</text>
</comment>
<dbReference type="RefSeq" id="WP_352985579.1">
    <property type="nucleotide sequence ID" value="NZ_JBEQNA010000012.1"/>
</dbReference>
<protein>
    <recommendedName>
        <fullName evidence="4">Major facilitator superfamily (MFS) profile domain-containing protein</fullName>
    </recommendedName>
</protein>
<evidence type="ECO:0008006" key="4">
    <source>
        <dbReference type="Google" id="ProtNLM"/>
    </source>
</evidence>
<proteinExistence type="predicted"/>
<evidence type="ECO:0000313" key="3">
    <source>
        <dbReference type="Proteomes" id="UP001432401"/>
    </source>
</evidence>
<keyword evidence="3" id="KW-1185">Reference proteome</keyword>
<accession>A0ABV2A070</accession>
<sequence>MTGIFSGLLVDRLDRRVVSVVSHLLGALSMVAPLVVGLVRGPDPAGLPALSAAGAGPYSEDGWVEGRAAADAGENGWRRGGAGV</sequence>
<dbReference type="EMBL" id="JBEQNB010000013">
    <property type="protein sequence ID" value="MES0836741.1"/>
    <property type="molecule type" value="Genomic_DNA"/>
</dbReference>
<organism evidence="2 3">
    <name type="scientific">Nocardiopsis tropica</name>
    <dbReference type="NCBI Taxonomy" id="109330"/>
    <lineage>
        <taxon>Bacteria</taxon>
        <taxon>Bacillati</taxon>
        <taxon>Actinomycetota</taxon>
        <taxon>Actinomycetes</taxon>
        <taxon>Streptosporangiales</taxon>
        <taxon>Nocardiopsidaceae</taxon>
        <taxon>Nocardiopsis</taxon>
    </lineage>
</organism>
<reference evidence="2 3" key="1">
    <citation type="submission" date="2024-06" db="EMBL/GenBank/DDBJ databases">
        <authorList>
            <person name="Bataeva Y.V."/>
            <person name="Grigorian L.N."/>
            <person name="Solomentsev V.I."/>
        </authorList>
    </citation>
    <scope>NUCLEOTIDE SEQUENCE [LARGE SCALE GENOMIC DNA]</scope>
    <source>
        <strain evidence="3">SCPM-O-B-12605 (RCAM04882)</strain>
    </source>
</reference>
<dbReference type="Proteomes" id="UP001432401">
    <property type="component" value="Unassembled WGS sequence"/>
</dbReference>
<keyword evidence="1" id="KW-0812">Transmembrane</keyword>
<feature type="transmembrane region" description="Helical" evidence="1">
    <location>
        <begin position="20"/>
        <end position="39"/>
    </location>
</feature>
<gene>
    <name evidence="2" type="ORF">ABUK86_23400</name>
</gene>
<evidence type="ECO:0000313" key="2">
    <source>
        <dbReference type="EMBL" id="MES0836741.1"/>
    </source>
</evidence>
<keyword evidence="1" id="KW-1133">Transmembrane helix</keyword>
<name>A0ABV2A070_9ACTN</name>
<keyword evidence="1" id="KW-0472">Membrane</keyword>